<dbReference type="Gene3D" id="3.40.50.2000">
    <property type="entry name" value="Glycogen Phosphorylase B"/>
    <property type="match status" value="1"/>
</dbReference>
<organism evidence="1 2">
    <name type="scientific">Ornithinimicrobium kibberense</name>
    <dbReference type="NCBI Taxonomy" id="282060"/>
    <lineage>
        <taxon>Bacteria</taxon>
        <taxon>Bacillati</taxon>
        <taxon>Actinomycetota</taxon>
        <taxon>Actinomycetes</taxon>
        <taxon>Micrococcales</taxon>
        <taxon>Ornithinimicrobiaceae</taxon>
        <taxon>Ornithinimicrobium</taxon>
    </lineage>
</organism>
<dbReference type="EC" id="2.4.-.-" evidence="1"/>
<keyword evidence="1" id="KW-0808">Transferase</keyword>
<dbReference type="Proteomes" id="UP001589613">
    <property type="component" value="Unassembled WGS sequence"/>
</dbReference>
<accession>A0ABV5V4Q8</accession>
<dbReference type="GO" id="GO:0016757">
    <property type="term" value="F:glycosyltransferase activity"/>
    <property type="evidence" value="ECO:0007669"/>
    <property type="project" value="UniProtKB-KW"/>
</dbReference>
<dbReference type="RefSeq" id="WP_141338862.1">
    <property type="nucleotide sequence ID" value="NZ_JBHMAX010000022.1"/>
</dbReference>
<protein>
    <submittedName>
        <fullName evidence="1">Glycosyltransferase</fullName>
        <ecNumber evidence="1">2.4.-.-</ecNumber>
    </submittedName>
</protein>
<name>A0ABV5V4Q8_9MICO</name>
<gene>
    <name evidence="1" type="ORF">ACFFN0_12080</name>
</gene>
<evidence type="ECO:0000313" key="1">
    <source>
        <dbReference type="EMBL" id="MFB9732781.1"/>
    </source>
</evidence>
<keyword evidence="2" id="KW-1185">Reference proteome</keyword>
<proteinExistence type="predicted"/>
<sequence>MAALTGVRKVVYDAYRGLPAPARSLPETVLRVRAGSGVRRQPWFAPEPPDRWLLGPLNTAGQAAAWARSARRHAGAQALSLSVERIAAGAGTLGYATEVHLDRGMQLRGTPAHRDRVLGRGVPGATGVLAESGRPVLGNFFGGTILDDLPALADAGVRTVLLVHGSEMRDLRQHAERDPHSPFRERWDERFEALQALVDRTRTVVEAFPGPVLVPTLDMLEAVPGAGLLPITTDVDLFTTDTPALRRPVPVVLHAPTNPRLKGTAVVEPVLTRLHDEGRIVYRRLTGVPHARMPQVVAEADVVVDQVALGNVATLAAESMAAGRLVVGHVTDAVRTRARELSVRGLDLPVVEADPTTFEDVVREIVSRPEAYRDVAAAGPAWAREHHDGRRAAQVLSEVLGATTGGGGGTPG</sequence>
<evidence type="ECO:0000313" key="2">
    <source>
        <dbReference type="Proteomes" id="UP001589613"/>
    </source>
</evidence>
<comment type="caution">
    <text evidence="1">The sequence shown here is derived from an EMBL/GenBank/DDBJ whole genome shotgun (WGS) entry which is preliminary data.</text>
</comment>
<dbReference type="EMBL" id="JBHMAX010000022">
    <property type="protein sequence ID" value="MFB9732781.1"/>
    <property type="molecule type" value="Genomic_DNA"/>
</dbReference>
<reference evidence="1 2" key="1">
    <citation type="submission" date="2024-09" db="EMBL/GenBank/DDBJ databases">
        <authorList>
            <person name="Sun Q."/>
            <person name="Mori K."/>
        </authorList>
    </citation>
    <scope>NUCLEOTIDE SEQUENCE [LARGE SCALE GENOMIC DNA]</scope>
    <source>
        <strain evidence="1 2">JCM 12763</strain>
    </source>
</reference>
<keyword evidence="1" id="KW-0328">Glycosyltransferase</keyword>